<gene>
    <name evidence="14" type="primary">ftsY</name>
    <name evidence="14" type="ORF">PSSA1_v1c5060</name>
</gene>
<reference evidence="15" key="1">
    <citation type="submission" date="2016-11" db="EMBL/GenBank/DDBJ databases">
        <title>Genome sequence of Candidatus Phytoplasma solani strain SA-1.</title>
        <authorList>
            <person name="Haryono M."/>
            <person name="Samarzija I."/>
            <person name="Seruga Music M."/>
            <person name="Hogenhout S."/>
            <person name="Kuo C.-H."/>
        </authorList>
    </citation>
    <scope>NUCLEOTIDE SEQUENCE [LARGE SCALE GENOMIC DNA]</scope>
    <source>
        <strain evidence="15">SA-1</strain>
    </source>
</reference>
<dbReference type="InterPro" id="IPR036225">
    <property type="entry name" value="SRP/SRP_N"/>
</dbReference>
<dbReference type="InterPro" id="IPR042101">
    <property type="entry name" value="SRP54_N_sf"/>
</dbReference>
<keyword evidence="8" id="KW-0472">Membrane</keyword>
<keyword evidence="3" id="KW-1003">Cell membrane</keyword>
<name>A0A421NV55_9MOLU</name>
<comment type="subcellular location">
    <subcellularLocation>
        <location evidence="1">Cell membrane</location>
        <topology evidence="1">Peripheral membrane protein</topology>
        <orientation evidence="1">Cytoplasmic side</orientation>
    </subcellularLocation>
</comment>
<dbReference type="AlphaFoldDB" id="A0A421NV55"/>
<feature type="domain" description="SRP54-type proteins GTP-binding" evidence="12">
    <location>
        <begin position="132"/>
        <end position="333"/>
    </location>
</feature>
<comment type="catalytic activity">
    <reaction evidence="10">
        <text>GTP + H2O = GDP + phosphate + H(+)</text>
        <dbReference type="Rhea" id="RHEA:19669"/>
        <dbReference type="ChEBI" id="CHEBI:15377"/>
        <dbReference type="ChEBI" id="CHEBI:15378"/>
        <dbReference type="ChEBI" id="CHEBI:37565"/>
        <dbReference type="ChEBI" id="CHEBI:43474"/>
        <dbReference type="ChEBI" id="CHEBI:58189"/>
        <dbReference type="EC" id="3.6.5.4"/>
    </reaction>
</comment>
<keyword evidence="5" id="KW-0547">Nucleotide-binding</keyword>
<comment type="caution">
    <text evidence="14">The sequence shown here is derived from an EMBL/GenBank/DDBJ whole genome shotgun (WGS) entry which is preliminary data.</text>
</comment>
<keyword evidence="9" id="KW-0675">Receptor</keyword>
<evidence type="ECO:0000256" key="4">
    <source>
        <dbReference type="ARBA" id="ARBA00022490"/>
    </source>
</evidence>
<dbReference type="GO" id="GO:0005047">
    <property type="term" value="F:signal recognition particle binding"/>
    <property type="evidence" value="ECO:0007669"/>
    <property type="project" value="TreeGrafter"/>
</dbReference>
<proteinExistence type="inferred from homology"/>
<dbReference type="InterPro" id="IPR004390">
    <property type="entry name" value="SR_rcpt_FtsY"/>
</dbReference>
<organism evidence="14 15">
    <name type="scientific">Candidatus Phytoplasma solani</name>
    <dbReference type="NCBI Taxonomy" id="69896"/>
    <lineage>
        <taxon>Bacteria</taxon>
        <taxon>Bacillati</taxon>
        <taxon>Mycoplasmatota</taxon>
        <taxon>Mollicutes</taxon>
        <taxon>Acholeplasmatales</taxon>
        <taxon>Acholeplasmataceae</taxon>
        <taxon>Candidatus Phytoplasma</taxon>
        <taxon>16SrXII (Stolbur group)</taxon>
    </lineage>
</organism>
<dbReference type="InterPro" id="IPR003593">
    <property type="entry name" value="AAA+_ATPase"/>
</dbReference>
<accession>A0A421NV55</accession>
<dbReference type="GO" id="GO:0006614">
    <property type="term" value="P:SRP-dependent cotranslational protein targeting to membrane"/>
    <property type="evidence" value="ECO:0007669"/>
    <property type="project" value="InterPro"/>
</dbReference>
<dbReference type="SMART" id="SM00963">
    <property type="entry name" value="SRP54_N"/>
    <property type="match status" value="1"/>
</dbReference>
<evidence type="ECO:0000259" key="12">
    <source>
        <dbReference type="SMART" id="SM00962"/>
    </source>
</evidence>
<dbReference type="GO" id="GO:0003924">
    <property type="term" value="F:GTPase activity"/>
    <property type="evidence" value="ECO:0007669"/>
    <property type="project" value="TreeGrafter"/>
</dbReference>
<feature type="domain" description="AAA+ ATPase" evidence="11">
    <location>
        <begin position="131"/>
        <end position="311"/>
    </location>
</feature>
<dbReference type="Proteomes" id="UP000283896">
    <property type="component" value="Unassembled WGS sequence"/>
</dbReference>
<dbReference type="FunFam" id="3.40.50.300:FF:000053">
    <property type="entry name" value="Signal recognition particle receptor FtsY"/>
    <property type="match status" value="1"/>
</dbReference>
<dbReference type="PANTHER" id="PTHR43134:SF1">
    <property type="entry name" value="SIGNAL RECOGNITION PARTICLE RECEPTOR SUBUNIT ALPHA"/>
    <property type="match status" value="1"/>
</dbReference>
<evidence type="ECO:0000259" key="13">
    <source>
        <dbReference type="SMART" id="SM00963"/>
    </source>
</evidence>
<dbReference type="SUPFAM" id="SSF47364">
    <property type="entry name" value="Domain of the SRP/SRP receptor G-proteins"/>
    <property type="match status" value="1"/>
</dbReference>
<evidence type="ECO:0000256" key="5">
    <source>
        <dbReference type="ARBA" id="ARBA00022741"/>
    </source>
</evidence>
<dbReference type="SMART" id="SM00382">
    <property type="entry name" value="AAA"/>
    <property type="match status" value="1"/>
</dbReference>
<evidence type="ECO:0000313" key="14">
    <source>
        <dbReference type="EMBL" id="RMI87883.1"/>
    </source>
</evidence>
<evidence type="ECO:0000256" key="2">
    <source>
        <dbReference type="ARBA" id="ARBA00008531"/>
    </source>
</evidence>
<dbReference type="CDD" id="cd17874">
    <property type="entry name" value="FtsY"/>
    <property type="match status" value="1"/>
</dbReference>
<evidence type="ECO:0000259" key="11">
    <source>
        <dbReference type="SMART" id="SM00382"/>
    </source>
</evidence>
<dbReference type="Gene3D" id="1.20.120.140">
    <property type="entry name" value="Signal recognition particle SRP54, nucleotide-binding domain"/>
    <property type="match status" value="1"/>
</dbReference>
<keyword evidence="4" id="KW-0963">Cytoplasm</keyword>
<evidence type="ECO:0000256" key="3">
    <source>
        <dbReference type="ARBA" id="ARBA00022475"/>
    </source>
</evidence>
<dbReference type="STRING" id="69896.S284_02530"/>
<evidence type="ECO:0000256" key="6">
    <source>
        <dbReference type="ARBA" id="ARBA00022801"/>
    </source>
</evidence>
<keyword evidence="6" id="KW-0378">Hydrolase</keyword>
<evidence type="ECO:0000256" key="8">
    <source>
        <dbReference type="ARBA" id="ARBA00023136"/>
    </source>
</evidence>
<dbReference type="PANTHER" id="PTHR43134">
    <property type="entry name" value="SIGNAL RECOGNITION PARTICLE RECEPTOR SUBUNIT ALPHA"/>
    <property type="match status" value="1"/>
</dbReference>
<dbReference type="EMBL" id="MPBG01000007">
    <property type="protein sequence ID" value="RMI87883.1"/>
    <property type="molecule type" value="Genomic_DNA"/>
</dbReference>
<sequence length="342" mass="39158">MFQWFKKKFFQNKNNDKYQLGLQKTKDHFANFETLLKESKDIHQSLLSSLENLLIESDFGIKTTLFLMQAIKIHLNEKNIKEAQLLPAIIIEKMFDLYQKETKKHLDESQNQNDEITNKNKLYQEPKNEKNPKMYLFVGVNGVGKTTTIAKMAAKLKQEGKKVLLIAGDTFRAGAIEQLKIWGNHTEIEVFYKMGSNSPSSVIFEGLQLAKKNNYDIVLCDTAGRLQNKTNLMQELAKIKRVILKHLPLANLQSFLVLDANTGQNALNQVKIFNEAVSLTGVILTKLDGTSKGGIVFSIKHLYQLQTKYIGLGEKVEDLVEFDIKNYLFHLFKNFFPAHVLQ</sequence>
<dbReference type="Pfam" id="PF00448">
    <property type="entry name" value="SRP54"/>
    <property type="match status" value="1"/>
</dbReference>
<dbReference type="Pfam" id="PF02881">
    <property type="entry name" value="SRP54_N"/>
    <property type="match status" value="1"/>
</dbReference>
<dbReference type="SUPFAM" id="SSF52540">
    <property type="entry name" value="P-loop containing nucleoside triphosphate hydrolases"/>
    <property type="match status" value="1"/>
</dbReference>
<feature type="domain" description="Signal recognition particle SRP54 helical bundle" evidence="13">
    <location>
        <begin position="18"/>
        <end position="98"/>
    </location>
</feature>
<dbReference type="InterPro" id="IPR000897">
    <property type="entry name" value="SRP54_GTPase_dom"/>
</dbReference>
<evidence type="ECO:0000256" key="10">
    <source>
        <dbReference type="ARBA" id="ARBA00048027"/>
    </source>
</evidence>
<dbReference type="SMART" id="SM00962">
    <property type="entry name" value="SRP54"/>
    <property type="match status" value="1"/>
</dbReference>
<dbReference type="GO" id="GO:0005737">
    <property type="term" value="C:cytoplasm"/>
    <property type="evidence" value="ECO:0007669"/>
    <property type="project" value="UniProtKB-ARBA"/>
</dbReference>
<evidence type="ECO:0000313" key="15">
    <source>
        <dbReference type="Proteomes" id="UP000283896"/>
    </source>
</evidence>
<dbReference type="InterPro" id="IPR013822">
    <property type="entry name" value="Signal_recog_particl_SRP54_hlx"/>
</dbReference>
<protein>
    <submittedName>
        <fullName evidence="14">Signal recognition particle-docking protein</fullName>
    </submittedName>
</protein>
<dbReference type="NCBIfam" id="TIGR00064">
    <property type="entry name" value="ftsY"/>
    <property type="match status" value="1"/>
</dbReference>
<dbReference type="KEGG" id="psol:S284_02530"/>
<dbReference type="GO" id="GO:0005886">
    <property type="term" value="C:plasma membrane"/>
    <property type="evidence" value="ECO:0007669"/>
    <property type="project" value="UniProtKB-SubCell"/>
</dbReference>
<evidence type="ECO:0000256" key="9">
    <source>
        <dbReference type="ARBA" id="ARBA00023170"/>
    </source>
</evidence>
<keyword evidence="7" id="KW-0342">GTP-binding</keyword>
<dbReference type="OrthoDB" id="9804720at2"/>
<evidence type="ECO:0000256" key="7">
    <source>
        <dbReference type="ARBA" id="ARBA00023134"/>
    </source>
</evidence>
<dbReference type="InterPro" id="IPR027417">
    <property type="entry name" value="P-loop_NTPase"/>
</dbReference>
<comment type="similarity">
    <text evidence="2">Belongs to the GTP-binding SRP family.</text>
</comment>
<dbReference type="RefSeq" id="WP_023161375.1">
    <property type="nucleotide sequence ID" value="NC_022588.1"/>
</dbReference>
<evidence type="ECO:0000256" key="1">
    <source>
        <dbReference type="ARBA" id="ARBA00004413"/>
    </source>
</evidence>
<dbReference type="Gene3D" id="3.40.50.300">
    <property type="entry name" value="P-loop containing nucleotide triphosphate hydrolases"/>
    <property type="match status" value="1"/>
</dbReference>
<dbReference type="GO" id="GO:0005525">
    <property type="term" value="F:GTP binding"/>
    <property type="evidence" value="ECO:0007669"/>
    <property type="project" value="UniProtKB-KW"/>
</dbReference>
<keyword evidence="15" id="KW-1185">Reference proteome</keyword>